<reference evidence="2" key="1">
    <citation type="submission" date="2021-11" db="EMBL/GenBank/DDBJ databases">
        <title>Description of novel Chryseobacterium species.</title>
        <authorList>
            <person name="Saticioglu I.B."/>
            <person name="Ay H."/>
            <person name="Altun S."/>
            <person name="Duman M."/>
        </authorList>
    </citation>
    <scope>NUCLEOTIDE SEQUENCE</scope>
    <source>
        <strain evidence="2">C-39</strain>
    </source>
</reference>
<name>A0A9Q3UX29_9FLAO</name>
<organism evidence="2 4">
    <name type="scientific">Chryseobacterium muglaense</name>
    <dbReference type="NCBI Taxonomy" id="2893752"/>
    <lineage>
        <taxon>Bacteria</taxon>
        <taxon>Pseudomonadati</taxon>
        <taxon>Bacteroidota</taxon>
        <taxon>Flavobacteriia</taxon>
        <taxon>Flavobacteriales</taxon>
        <taxon>Weeksellaceae</taxon>
        <taxon>Chryseobacterium group</taxon>
        <taxon>Chryseobacterium</taxon>
    </lineage>
</organism>
<proteinExistence type="predicted"/>
<reference evidence="1" key="3">
    <citation type="submission" date="2024-05" db="EMBL/GenBank/DDBJ databases">
        <title>Description of novel Chryseobacterium sp. strain C-2.</title>
        <authorList>
            <person name="Saticioglu I.B."/>
        </authorList>
    </citation>
    <scope>NUCLEOTIDE SEQUENCE</scope>
    <source>
        <strain evidence="1">C-2</strain>
    </source>
</reference>
<accession>A0A9Q3UX29</accession>
<keyword evidence="3" id="KW-1185">Reference proteome</keyword>
<evidence type="ECO:0000313" key="3">
    <source>
        <dbReference type="Proteomes" id="UP000603715"/>
    </source>
</evidence>
<sequence>MKFIGFIKKHDNYFFAKDLQKYFLAGTEENIHRNEVLEYLKKGILCGAIMCIAEDTDDERMGSVSAYTDGEWYWPEYLANYLKKYQNFKLDEDFVNHVLKNKEKKIKLNEEEVSKLENEFFKIAWDK</sequence>
<evidence type="ECO:0000313" key="4">
    <source>
        <dbReference type="Proteomes" id="UP001107960"/>
    </source>
</evidence>
<dbReference type="AlphaFoldDB" id="A0A9Q3UX29"/>
<evidence type="ECO:0000313" key="1">
    <source>
        <dbReference type="EMBL" id="MBD3906016.1"/>
    </source>
</evidence>
<dbReference type="Proteomes" id="UP001107960">
    <property type="component" value="Unassembled WGS sequence"/>
</dbReference>
<dbReference type="Proteomes" id="UP000603715">
    <property type="component" value="Unassembled WGS sequence"/>
</dbReference>
<gene>
    <name evidence="1" type="ORF">IEW27_15625</name>
    <name evidence="2" type="ORF">LNP80_13435</name>
</gene>
<protein>
    <submittedName>
        <fullName evidence="2">Uncharacterized protein</fullName>
    </submittedName>
</protein>
<reference evidence="3" key="2">
    <citation type="submission" date="2023-07" db="EMBL/GenBank/DDBJ databases">
        <title>Description of novel Chryseobacterium sp. strain C-2.</title>
        <authorList>
            <person name="Saticioglu I.B."/>
        </authorList>
    </citation>
    <scope>NUCLEOTIDE SEQUENCE [LARGE SCALE GENOMIC DNA]</scope>
    <source>
        <strain evidence="3">C-2</strain>
    </source>
</reference>
<dbReference type="EMBL" id="JACXXP010000023">
    <property type="protein sequence ID" value="MBD3906016.1"/>
    <property type="molecule type" value="Genomic_DNA"/>
</dbReference>
<dbReference type="RefSeq" id="WP_191180442.1">
    <property type="nucleotide sequence ID" value="NZ_JACXXP010000023.1"/>
</dbReference>
<evidence type="ECO:0000313" key="2">
    <source>
        <dbReference type="EMBL" id="MCC9035250.1"/>
    </source>
</evidence>
<dbReference type="EMBL" id="JAJJML010000001">
    <property type="protein sequence ID" value="MCC9035250.1"/>
    <property type="molecule type" value="Genomic_DNA"/>
</dbReference>
<comment type="caution">
    <text evidence="2">The sequence shown here is derived from an EMBL/GenBank/DDBJ whole genome shotgun (WGS) entry which is preliminary data.</text>
</comment>